<dbReference type="GO" id="GO:0009279">
    <property type="term" value="C:cell outer membrane"/>
    <property type="evidence" value="ECO:0007669"/>
    <property type="project" value="UniProtKB-SubCell"/>
</dbReference>
<dbReference type="FunFam" id="2.60.40.3110:FF:000001">
    <property type="entry name" value="Putative fimbrial outer membrane usher"/>
    <property type="match status" value="1"/>
</dbReference>
<dbReference type="AlphaFoldDB" id="A0A1S6XXQ6"/>
<evidence type="ECO:0000256" key="10">
    <source>
        <dbReference type="RuleBase" id="RU003884"/>
    </source>
</evidence>
<dbReference type="GO" id="GO:0015473">
    <property type="term" value="F:fimbrial usher porin activity"/>
    <property type="evidence" value="ECO:0007669"/>
    <property type="project" value="InterPro"/>
</dbReference>
<dbReference type="InterPro" id="IPR037224">
    <property type="entry name" value="PapC_N_sf"/>
</dbReference>
<evidence type="ECO:0000313" key="13">
    <source>
        <dbReference type="EMBL" id="AQX35140.1"/>
    </source>
</evidence>
<comment type="similarity">
    <text evidence="2 10">Belongs to the fimbrial export usher family.</text>
</comment>
<evidence type="ECO:0000256" key="6">
    <source>
        <dbReference type="ARBA" id="ARBA00022692"/>
    </source>
</evidence>
<dbReference type="InterPro" id="IPR025885">
    <property type="entry name" value="PapC_N"/>
</dbReference>
<evidence type="ECO:0000259" key="11">
    <source>
        <dbReference type="Pfam" id="PF13953"/>
    </source>
</evidence>
<organism evidence="13">
    <name type="scientific">Enterobacter cloacae</name>
    <dbReference type="NCBI Taxonomy" id="550"/>
    <lineage>
        <taxon>Bacteria</taxon>
        <taxon>Pseudomonadati</taxon>
        <taxon>Pseudomonadota</taxon>
        <taxon>Gammaproteobacteria</taxon>
        <taxon>Enterobacterales</taxon>
        <taxon>Enterobacteriaceae</taxon>
        <taxon>Enterobacter</taxon>
        <taxon>Enterobacter cloacae complex</taxon>
    </lineage>
</organism>
<geneLocation type="plasmid" evidence="13">
    <name>pIMI-6</name>
</geneLocation>
<evidence type="ECO:0000256" key="5">
    <source>
        <dbReference type="ARBA" id="ARBA00022558"/>
    </source>
</evidence>
<dbReference type="PROSITE" id="PS01151">
    <property type="entry name" value="FIMBRIAL_USHER"/>
    <property type="match status" value="1"/>
</dbReference>
<dbReference type="Pfam" id="PF00577">
    <property type="entry name" value="Usher"/>
    <property type="match status" value="1"/>
</dbReference>
<dbReference type="Gene3D" id="3.10.20.410">
    <property type="match status" value="1"/>
</dbReference>
<dbReference type="InterPro" id="IPR042186">
    <property type="entry name" value="FimD_plug_dom"/>
</dbReference>
<gene>
    <name evidence="13" type="primary">fimD1</name>
    <name evidence="13" type="ORF">PIMI6_00190</name>
</gene>
<dbReference type="GO" id="GO:0009297">
    <property type="term" value="P:pilus assembly"/>
    <property type="evidence" value="ECO:0007669"/>
    <property type="project" value="InterPro"/>
</dbReference>
<dbReference type="Pfam" id="PF13954">
    <property type="entry name" value="PapC_N"/>
    <property type="match status" value="1"/>
</dbReference>
<dbReference type="Gene3D" id="2.60.40.3110">
    <property type="match status" value="1"/>
</dbReference>
<evidence type="ECO:0000259" key="12">
    <source>
        <dbReference type="Pfam" id="PF13954"/>
    </source>
</evidence>
<dbReference type="InterPro" id="IPR025949">
    <property type="entry name" value="PapC-like_C"/>
</dbReference>
<evidence type="ECO:0000256" key="8">
    <source>
        <dbReference type="ARBA" id="ARBA00023136"/>
    </source>
</evidence>
<evidence type="ECO:0000256" key="3">
    <source>
        <dbReference type="ARBA" id="ARBA00022448"/>
    </source>
</evidence>
<sequence>MISVGTLQLHQLSCEPQYMKTRLFLISVIISHLSYAEEFFNPNFLDAKAGKVADLAIYDHDGLAPGVYRLDIYVNDEYLIEDDVYFSIKEEAHERNVYPCINKSLLGKLIKENEFINLKIDKECVFLNDINSYAKADYDSERQSLNIRIPSLLLKSNARGTVSPTEWDNGINAFLMNYRFSGNNTKKTNDYFLNLTSGLNIQDWRLRDNSTWNYNDGKNNKWKNIATYAEKPLPSLKSHLTIGQLYTQSHIFENVLIKGFQLASDEEMYPDSLRGFAPTIRGVASTTAQVEVTQNNNLIYSTTVSAGPFEINDLYPTTSSGNLFVKITEQNGKVFSYTVPYSTVPNLQREGKSVHSLSIGKSDAKSSIEKSILQASYGLGLSHNITMNTGIQLAEKYQSYAFGLAHDLGDFGAISSDVLFSHAVLNDDSVHNGQSYKIVYAKSLNKYGTNIQIVGYRYSTEGFYTLNEASYNHLSGDSMNDSYYSFNDLRKRKKGKAQISINQRVGGLGNLYISGQNENYWSQSAYDRNLQIGVNGFWEYLNYNLGISYSRNSYFDKANKLLSLNLSFPLGLMYSRQSGNDYAGKYNSLYATSTTTLDGNGKASQQTGVSGTLLAENNLLYSFQQAAAESEKDSMSLSSTFRGSKAEASLGYNHSNKYRQLHYMLNGSIVAFNDGIVFGQPIYGSAIIVSAPGVDGISVENITGVRTDSHGHAIVPYASSYRKNRVALDLTDLNDDTDVNQAVKYVIPTKNALVRADFDSKVGKKAYFTLKRKNGNIIPFGAMVVTNTQTTGIVDQDGKVFLSGLTQSGNLRVKWGELEKQHCTSKFNLSGIDNKKLTQLTLVCHE</sequence>
<keyword evidence="9 10" id="KW-0998">Cell outer membrane</keyword>
<accession>A0A1S6XXQ6</accession>
<keyword evidence="5 10" id="KW-1029">Fimbrium biogenesis</keyword>
<dbReference type="InterPro" id="IPR018030">
    <property type="entry name" value="Fimbrial_membr_usher_CS"/>
</dbReference>
<dbReference type="PANTHER" id="PTHR30451">
    <property type="entry name" value="OUTER MEMBRANE USHER PROTEIN"/>
    <property type="match status" value="1"/>
</dbReference>
<keyword evidence="8 10" id="KW-0472">Membrane</keyword>
<keyword evidence="6 10" id="KW-0812">Transmembrane</keyword>
<dbReference type="Gene3D" id="2.60.40.2070">
    <property type="match status" value="1"/>
</dbReference>
<dbReference type="PANTHER" id="PTHR30451:SF21">
    <property type="entry name" value="FIMBRIAL USHER DOMAIN-CONTAINING PROTEIN YDET-RELATED"/>
    <property type="match status" value="1"/>
</dbReference>
<dbReference type="EMBL" id="KX786187">
    <property type="protein sequence ID" value="AQX35140.1"/>
    <property type="molecule type" value="Genomic_DNA"/>
</dbReference>
<keyword evidence="13" id="KW-0614">Plasmid</keyword>
<reference evidence="13" key="1">
    <citation type="journal article" date="2017" name="Antimicrob. Agents Chemother.">
        <title>Enterobacter cloacae Complex Isolates Harboring blaNMC-A or blaIMI-Type Class A Carbapenemase Genes on Novel Chromosomal Integrative Elements and Plasmids.</title>
        <authorList>
            <person name="Boyd D.A."/>
            <person name="Mataseje L.F."/>
            <person name="Davidson R."/>
            <person name="Delport J.A."/>
            <person name="Fuller J."/>
            <person name="Hoang L."/>
            <person name="Lefebvre B."/>
            <person name="Levett P.N."/>
            <person name="Roscoe D.L."/>
            <person name="Willey B.M."/>
            <person name="Mulvey M.R."/>
        </authorList>
    </citation>
    <scope>NUCLEOTIDE SEQUENCE</scope>
    <source>
        <strain evidence="13">N14-0444</strain>
        <plasmid evidence="13">pIMI-6</plasmid>
    </source>
</reference>
<evidence type="ECO:0000256" key="1">
    <source>
        <dbReference type="ARBA" id="ARBA00004571"/>
    </source>
</evidence>
<dbReference type="InterPro" id="IPR043142">
    <property type="entry name" value="PapC-like_C_sf"/>
</dbReference>
<dbReference type="Pfam" id="PF13953">
    <property type="entry name" value="PapC_C"/>
    <property type="match status" value="1"/>
</dbReference>
<keyword evidence="7" id="KW-0732">Signal</keyword>
<evidence type="ECO:0000256" key="4">
    <source>
        <dbReference type="ARBA" id="ARBA00022452"/>
    </source>
</evidence>
<dbReference type="Gene3D" id="2.60.40.2610">
    <property type="entry name" value="Outer membrane usher protein FimD, plug domain"/>
    <property type="match status" value="1"/>
</dbReference>
<proteinExistence type="inferred from homology"/>
<dbReference type="SUPFAM" id="SSF141729">
    <property type="entry name" value="FimD N-terminal domain-like"/>
    <property type="match status" value="1"/>
</dbReference>
<keyword evidence="3 10" id="KW-0813">Transport</keyword>
<dbReference type="InterPro" id="IPR000015">
    <property type="entry name" value="Fimb_usher"/>
</dbReference>
<evidence type="ECO:0000256" key="9">
    <source>
        <dbReference type="ARBA" id="ARBA00023237"/>
    </source>
</evidence>
<feature type="domain" description="PapC N-terminal" evidence="12">
    <location>
        <begin position="40"/>
        <end position="181"/>
    </location>
</feature>
<evidence type="ECO:0000256" key="2">
    <source>
        <dbReference type="ARBA" id="ARBA00008064"/>
    </source>
</evidence>
<feature type="domain" description="PapC-like C-terminal" evidence="11">
    <location>
        <begin position="768"/>
        <end position="830"/>
    </location>
</feature>
<keyword evidence="4" id="KW-1134">Transmembrane beta strand</keyword>
<comment type="subcellular location">
    <subcellularLocation>
        <location evidence="1 10">Cell outer membrane</location>
        <topology evidence="1 10">Multi-pass membrane protein</topology>
    </subcellularLocation>
</comment>
<name>A0A1S6XXQ6_ENTCL</name>
<protein>
    <submittedName>
        <fullName evidence="13">FimD</fullName>
    </submittedName>
</protein>
<evidence type="ECO:0000256" key="7">
    <source>
        <dbReference type="ARBA" id="ARBA00022729"/>
    </source>
</evidence>